<protein>
    <submittedName>
        <fullName evidence="1">Uncharacterized protein</fullName>
    </submittedName>
</protein>
<keyword evidence="2" id="KW-1185">Reference proteome</keyword>
<reference evidence="1 2" key="1">
    <citation type="journal article" date="2023" name="Nucleic Acids Res.">
        <title>The hologenome of Daphnia magna reveals possible DNA methylation and microbiome-mediated evolution of the host genome.</title>
        <authorList>
            <person name="Chaturvedi A."/>
            <person name="Li X."/>
            <person name="Dhandapani V."/>
            <person name="Marshall H."/>
            <person name="Kissane S."/>
            <person name="Cuenca-Cambronero M."/>
            <person name="Asole G."/>
            <person name="Calvet F."/>
            <person name="Ruiz-Romero M."/>
            <person name="Marangio P."/>
            <person name="Guigo R."/>
            <person name="Rago D."/>
            <person name="Mirbahai L."/>
            <person name="Eastwood N."/>
            <person name="Colbourne J.K."/>
            <person name="Zhou J."/>
            <person name="Mallon E."/>
            <person name="Orsini L."/>
        </authorList>
    </citation>
    <scope>NUCLEOTIDE SEQUENCE [LARGE SCALE GENOMIC DNA]</scope>
    <source>
        <strain evidence="1">LRV0_1</strain>
    </source>
</reference>
<gene>
    <name evidence="1" type="ORF">OUZ56_021839</name>
</gene>
<organism evidence="1 2">
    <name type="scientific">Daphnia magna</name>
    <dbReference type="NCBI Taxonomy" id="35525"/>
    <lineage>
        <taxon>Eukaryota</taxon>
        <taxon>Metazoa</taxon>
        <taxon>Ecdysozoa</taxon>
        <taxon>Arthropoda</taxon>
        <taxon>Crustacea</taxon>
        <taxon>Branchiopoda</taxon>
        <taxon>Diplostraca</taxon>
        <taxon>Cladocera</taxon>
        <taxon>Anomopoda</taxon>
        <taxon>Daphniidae</taxon>
        <taxon>Daphnia</taxon>
    </lineage>
</organism>
<dbReference type="Proteomes" id="UP001234178">
    <property type="component" value="Unassembled WGS sequence"/>
</dbReference>
<evidence type="ECO:0000313" key="1">
    <source>
        <dbReference type="EMBL" id="KAK4028821.1"/>
    </source>
</evidence>
<sequence length="103" mass="11621">MVLVGIERTVAARRKRFGPETSKYEARRVLVSGSENVTGATKRHQKNKIACLRRKKSSGRIEGYHLFGYVDLTVAVLRLEVSYYPDCFGDGDAEANSERDRGR</sequence>
<proteinExistence type="predicted"/>
<accession>A0ABR0AUM2</accession>
<dbReference type="EMBL" id="JAOYFB010000039">
    <property type="protein sequence ID" value="KAK4028821.1"/>
    <property type="molecule type" value="Genomic_DNA"/>
</dbReference>
<comment type="caution">
    <text evidence="1">The sequence shown here is derived from an EMBL/GenBank/DDBJ whole genome shotgun (WGS) entry which is preliminary data.</text>
</comment>
<name>A0ABR0AUM2_9CRUS</name>
<evidence type="ECO:0000313" key="2">
    <source>
        <dbReference type="Proteomes" id="UP001234178"/>
    </source>
</evidence>